<evidence type="ECO:0000256" key="1">
    <source>
        <dbReference type="ARBA" id="ARBA00022723"/>
    </source>
</evidence>
<evidence type="ECO:0000256" key="3">
    <source>
        <dbReference type="ARBA" id="ARBA00023014"/>
    </source>
</evidence>
<organism evidence="5 6">
    <name type="scientific">Rhodopseudomonas palustris</name>
    <dbReference type="NCBI Taxonomy" id="1076"/>
    <lineage>
        <taxon>Bacteria</taxon>
        <taxon>Pseudomonadati</taxon>
        <taxon>Pseudomonadota</taxon>
        <taxon>Alphaproteobacteria</taxon>
        <taxon>Hyphomicrobiales</taxon>
        <taxon>Nitrobacteraceae</taxon>
        <taxon>Rhodopseudomonas</taxon>
    </lineage>
</organism>
<keyword evidence="3" id="KW-0411">Iron-sulfur</keyword>
<keyword evidence="2" id="KW-0408">Iron</keyword>
<keyword evidence="4" id="KW-1133">Transmembrane helix</keyword>
<dbReference type="GO" id="GO:0051536">
    <property type="term" value="F:iron-sulfur cluster binding"/>
    <property type="evidence" value="ECO:0007669"/>
    <property type="project" value="UniProtKB-KW"/>
</dbReference>
<dbReference type="Proteomes" id="UP000782519">
    <property type="component" value="Unassembled WGS sequence"/>
</dbReference>
<evidence type="ECO:0000256" key="2">
    <source>
        <dbReference type="ARBA" id="ARBA00023004"/>
    </source>
</evidence>
<accession>A0A933RZH6</accession>
<keyword evidence="4" id="KW-0472">Membrane</keyword>
<feature type="transmembrane region" description="Helical" evidence="4">
    <location>
        <begin position="327"/>
        <end position="347"/>
    </location>
</feature>
<dbReference type="EMBL" id="JACRJB010000052">
    <property type="protein sequence ID" value="MBI5131308.1"/>
    <property type="molecule type" value="Genomic_DNA"/>
</dbReference>
<keyword evidence="4" id="KW-0812">Transmembrane</keyword>
<dbReference type="PROSITE" id="PS00198">
    <property type="entry name" value="4FE4S_FER_1"/>
    <property type="match status" value="1"/>
</dbReference>
<sequence length="379" mass="40344">MSSVDLPADELTAEAERVLRICTACMYCDGLCPVFPAIDNTHQFKLSDLNYLANLCHNCKGCWYACQYTPPHPFAVNLPATLAAVRQRSYRDYLWPRWLGRAFRSPAVGIAATVGFVVLATLAIVLMCTPPAALFGADDREGAFYRVVPWSIMAGAAGASLLWAMACIALATVRFWRDIAPDVPKRAMLRAVAPALRDIVTLRHLGGGGPGCNDVGERTSQQRRWAHHVMVAGFAGTVLSTATAAIYHHALGVAAPYPLTSLPVLLGLVGGVAMLAGIGGLLGLEFRADKEPSDPREVRLNVAFLVLLALVTLSGVAVLALRGTAAMGLLLTGHLGLVFGFFLVLPFSKAVHAPFRAAALLRAAAEKAAARPRGKPDRG</sequence>
<dbReference type="Gene3D" id="1.20.950.20">
    <property type="entry name" value="Transmembrane di-heme cytochromes, Chain C"/>
    <property type="match status" value="1"/>
</dbReference>
<dbReference type="SUPFAM" id="SSF103501">
    <property type="entry name" value="Respiratory nitrate reductase 1 gamma chain"/>
    <property type="match status" value="1"/>
</dbReference>
<dbReference type="InterPro" id="IPR012830">
    <property type="entry name" value="Citrate_utilization_prot_B"/>
</dbReference>
<dbReference type="InterPro" id="IPR017900">
    <property type="entry name" value="4Fe4S_Fe_S_CS"/>
</dbReference>
<feature type="transmembrane region" description="Helical" evidence="4">
    <location>
        <begin position="298"/>
        <end position="321"/>
    </location>
</feature>
<evidence type="ECO:0000256" key="4">
    <source>
        <dbReference type="SAM" id="Phobius"/>
    </source>
</evidence>
<feature type="transmembrane region" description="Helical" evidence="4">
    <location>
        <begin position="262"/>
        <end position="286"/>
    </location>
</feature>
<dbReference type="InterPro" id="IPR036197">
    <property type="entry name" value="NarG-like_sf"/>
</dbReference>
<keyword evidence="1" id="KW-0479">Metal-binding</keyword>
<proteinExistence type="predicted"/>
<reference evidence="5" key="1">
    <citation type="submission" date="2020-07" db="EMBL/GenBank/DDBJ databases">
        <title>Huge and variable diversity of episymbiotic CPR bacteria and DPANN archaea in groundwater ecosystems.</title>
        <authorList>
            <person name="He C.Y."/>
            <person name="Keren R."/>
            <person name="Whittaker M."/>
            <person name="Farag I.F."/>
            <person name="Doudna J."/>
            <person name="Cate J.H.D."/>
            <person name="Banfield J.F."/>
        </authorList>
    </citation>
    <scope>NUCLEOTIDE SEQUENCE</scope>
    <source>
        <strain evidence="5">NC_groundwater_1818_Pr3_B-0.1um_66_35</strain>
    </source>
</reference>
<feature type="transmembrane region" description="Helical" evidence="4">
    <location>
        <begin position="229"/>
        <end position="250"/>
    </location>
</feature>
<dbReference type="NCBIfam" id="TIGR02484">
    <property type="entry name" value="CitB"/>
    <property type="match status" value="1"/>
</dbReference>
<comment type="caution">
    <text evidence="5">The sequence shown here is derived from an EMBL/GenBank/DDBJ whole genome shotgun (WGS) entry which is preliminary data.</text>
</comment>
<evidence type="ECO:0000313" key="5">
    <source>
        <dbReference type="EMBL" id="MBI5131308.1"/>
    </source>
</evidence>
<dbReference type="GO" id="GO:0046872">
    <property type="term" value="F:metal ion binding"/>
    <property type="evidence" value="ECO:0007669"/>
    <property type="project" value="UniProtKB-KW"/>
</dbReference>
<feature type="transmembrane region" description="Helical" evidence="4">
    <location>
        <begin position="147"/>
        <end position="176"/>
    </location>
</feature>
<name>A0A933RZH6_RHOPL</name>
<feature type="transmembrane region" description="Helical" evidence="4">
    <location>
        <begin position="107"/>
        <end position="127"/>
    </location>
</feature>
<dbReference type="AlphaFoldDB" id="A0A933RZH6"/>
<evidence type="ECO:0000313" key="6">
    <source>
        <dbReference type="Proteomes" id="UP000782519"/>
    </source>
</evidence>
<protein>
    <submittedName>
        <fullName evidence="5">Tricarballylate utilization 4Fe-4S protein TcuB</fullName>
    </submittedName>
</protein>
<gene>
    <name evidence="5" type="primary">tcuB</name>
    <name evidence="5" type="ORF">HZA66_17875</name>
</gene>